<dbReference type="EMBL" id="PTRC01000060">
    <property type="protein sequence ID" value="PQA71604.1"/>
    <property type="molecule type" value="Genomic_DNA"/>
</dbReference>
<dbReference type="GO" id="GO:0003700">
    <property type="term" value="F:DNA-binding transcription factor activity"/>
    <property type="evidence" value="ECO:0007669"/>
    <property type="project" value="InterPro"/>
</dbReference>
<evidence type="ECO:0000256" key="1">
    <source>
        <dbReference type="ARBA" id="ARBA00023015"/>
    </source>
</evidence>
<dbReference type="GO" id="GO:0043565">
    <property type="term" value="F:sequence-specific DNA binding"/>
    <property type="evidence" value="ECO:0007669"/>
    <property type="project" value="InterPro"/>
</dbReference>
<dbReference type="OrthoDB" id="8442171at2"/>
<dbReference type="PANTHER" id="PTHR43280">
    <property type="entry name" value="ARAC-FAMILY TRANSCRIPTIONAL REGULATOR"/>
    <property type="match status" value="1"/>
</dbReference>
<keyword evidence="2" id="KW-0238">DNA-binding</keyword>
<proteinExistence type="predicted"/>
<dbReference type="SMART" id="SM00342">
    <property type="entry name" value="HTH_ARAC"/>
    <property type="match status" value="1"/>
</dbReference>
<dbReference type="PANTHER" id="PTHR43280:SF2">
    <property type="entry name" value="HTH-TYPE TRANSCRIPTIONAL REGULATOR EXSA"/>
    <property type="match status" value="1"/>
</dbReference>
<comment type="caution">
    <text evidence="5">The sequence shown here is derived from an EMBL/GenBank/DDBJ whole genome shotgun (WGS) entry which is preliminary data.</text>
</comment>
<dbReference type="Pfam" id="PF12833">
    <property type="entry name" value="HTH_18"/>
    <property type="match status" value="1"/>
</dbReference>
<accession>A0A2S7IUB0</accession>
<reference evidence="5 6" key="1">
    <citation type="submission" date="2018-02" db="EMBL/GenBank/DDBJ databases">
        <title>Draft genome sequence of Ochrobactrum oryzae found in Brazil.</title>
        <authorList>
            <person name="Cerdeira L."/>
            <person name="Andrade F."/>
            <person name="Zacariotto T."/>
            <person name="Barbosa B."/>
            <person name="Santos S."/>
            <person name="Cassetari V."/>
            <person name="Lincopan N."/>
        </authorList>
    </citation>
    <scope>NUCLEOTIDE SEQUENCE [LARGE SCALE GENOMIC DNA]</scope>
    <source>
        <strain evidence="5 6">OA447</strain>
    </source>
</reference>
<protein>
    <submittedName>
        <fullName evidence="5">AraC family transcriptional regulator</fullName>
    </submittedName>
</protein>
<organism evidence="5 6">
    <name type="scientific">Brucella oryzae</name>
    <dbReference type="NCBI Taxonomy" id="335286"/>
    <lineage>
        <taxon>Bacteria</taxon>
        <taxon>Pseudomonadati</taxon>
        <taxon>Pseudomonadota</taxon>
        <taxon>Alphaproteobacteria</taxon>
        <taxon>Hyphomicrobiales</taxon>
        <taxon>Brucellaceae</taxon>
        <taxon>Brucella/Ochrobactrum group</taxon>
        <taxon>Brucella</taxon>
    </lineage>
</organism>
<gene>
    <name evidence="5" type="ORF">C3731_21110</name>
</gene>
<dbReference type="SUPFAM" id="SSF46689">
    <property type="entry name" value="Homeodomain-like"/>
    <property type="match status" value="2"/>
</dbReference>
<name>A0A2S7IUB0_9HYPH</name>
<feature type="domain" description="HTH araC/xylS-type" evidence="4">
    <location>
        <begin position="172"/>
        <end position="269"/>
    </location>
</feature>
<dbReference type="InterPro" id="IPR018060">
    <property type="entry name" value="HTH_AraC"/>
</dbReference>
<dbReference type="AlphaFoldDB" id="A0A2S7IUB0"/>
<evidence type="ECO:0000313" key="5">
    <source>
        <dbReference type="EMBL" id="PQA71604.1"/>
    </source>
</evidence>
<evidence type="ECO:0000313" key="6">
    <source>
        <dbReference type="Proteomes" id="UP000238493"/>
    </source>
</evidence>
<dbReference type="Gene3D" id="1.10.10.60">
    <property type="entry name" value="Homeodomain-like"/>
    <property type="match status" value="1"/>
</dbReference>
<evidence type="ECO:0000256" key="2">
    <source>
        <dbReference type="ARBA" id="ARBA00023125"/>
    </source>
</evidence>
<keyword evidence="6" id="KW-1185">Reference proteome</keyword>
<dbReference type="Proteomes" id="UP000238493">
    <property type="component" value="Unassembled WGS sequence"/>
</dbReference>
<dbReference type="PROSITE" id="PS01124">
    <property type="entry name" value="HTH_ARAC_FAMILY_2"/>
    <property type="match status" value="1"/>
</dbReference>
<keyword evidence="3" id="KW-0804">Transcription</keyword>
<sequence>MGAQVSVTRSGLRCSVTQLGLTTYRGNETMFIILRQQVRNLRWYSSAPWDEAPSCSAGTVFIIPASTDLSINWSASVEIIIGHLDGRVLQDVLLESSIFRRVEENRSVLRSSCKECLPISHMIWDEVFQRDGYNKSYLNALSLVLMHTIARSVLSDHVLIENKAGLSKLACQQIEIYLNQNFRKSLSVPDMASFLGISAGHFSTCFRASFGQTPHQYLLGLRLDEAQRCLKETSMPISEIARLLNFSSQSHLTTALRKHRQMTPGELRK</sequence>
<dbReference type="InterPro" id="IPR009057">
    <property type="entry name" value="Homeodomain-like_sf"/>
</dbReference>
<keyword evidence="1" id="KW-0805">Transcription regulation</keyword>
<evidence type="ECO:0000259" key="4">
    <source>
        <dbReference type="PROSITE" id="PS01124"/>
    </source>
</evidence>
<evidence type="ECO:0000256" key="3">
    <source>
        <dbReference type="ARBA" id="ARBA00023163"/>
    </source>
</evidence>